<dbReference type="Pfam" id="PF13374">
    <property type="entry name" value="TPR_10"/>
    <property type="match status" value="1"/>
</dbReference>
<gene>
    <name evidence="5" type="ORF">PISL3812_09871</name>
</gene>
<dbReference type="GO" id="GO:0043531">
    <property type="term" value="F:ADP binding"/>
    <property type="evidence" value="ECO:0007669"/>
    <property type="project" value="InterPro"/>
</dbReference>
<dbReference type="InterPro" id="IPR000845">
    <property type="entry name" value="Nucleoside_phosphorylase_d"/>
</dbReference>
<dbReference type="SMART" id="SM00028">
    <property type="entry name" value="TPR"/>
    <property type="match status" value="7"/>
</dbReference>
<dbReference type="Pfam" id="PF13424">
    <property type="entry name" value="TPR_12"/>
    <property type="match status" value="3"/>
</dbReference>
<evidence type="ECO:0000259" key="4">
    <source>
        <dbReference type="Pfam" id="PF25000"/>
    </source>
</evidence>
<keyword evidence="1" id="KW-0802">TPR repeat</keyword>
<proteinExistence type="predicted"/>
<dbReference type="InterPro" id="IPR056681">
    <property type="entry name" value="DUF7779"/>
</dbReference>
<dbReference type="GO" id="GO:0003824">
    <property type="term" value="F:catalytic activity"/>
    <property type="evidence" value="ECO:0007669"/>
    <property type="project" value="InterPro"/>
</dbReference>
<feature type="repeat" description="TPR" evidence="1">
    <location>
        <begin position="968"/>
        <end position="1001"/>
    </location>
</feature>
<dbReference type="InterPro" id="IPR011990">
    <property type="entry name" value="TPR-like_helical_dom_sf"/>
</dbReference>
<dbReference type="STRING" id="28573.A0A0U1MB15"/>
<dbReference type="Pfam" id="PF01048">
    <property type="entry name" value="PNP_UDP_1"/>
    <property type="match status" value="1"/>
</dbReference>
<evidence type="ECO:0000259" key="2">
    <source>
        <dbReference type="Pfam" id="PF01048"/>
    </source>
</evidence>
<dbReference type="Pfam" id="PF13191">
    <property type="entry name" value="AAA_16"/>
    <property type="match status" value="1"/>
</dbReference>
<dbReference type="EMBL" id="CVMT01000018">
    <property type="protein sequence ID" value="CRG92803.1"/>
    <property type="molecule type" value="Genomic_DNA"/>
</dbReference>
<keyword evidence="6" id="KW-1185">Reference proteome</keyword>
<protein>
    <submittedName>
        <fullName evidence="5">Uncharacterized protein</fullName>
    </submittedName>
</protein>
<feature type="repeat" description="TPR" evidence="1">
    <location>
        <begin position="884"/>
        <end position="917"/>
    </location>
</feature>
<dbReference type="PROSITE" id="PS50005">
    <property type="entry name" value="TPR"/>
    <property type="match status" value="3"/>
</dbReference>
<evidence type="ECO:0000256" key="1">
    <source>
        <dbReference type="PROSITE-ProRule" id="PRU00339"/>
    </source>
</evidence>
<dbReference type="PRINTS" id="PR00364">
    <property type="entry name" value="DISEASERSIST"/>
</dbReference>
<feature type="domain" description="DUF7779" evidence="4">
    <location>
        <begin position="611"/>
        <end position="694"/>
    </location>
</feature>
<evidence type="ECO:0000313" key="6">
    <source>
        <dbReference type="Proteomes" id="UP000054383"/>
    </source>
</evidence>
<reference evidence="5 6" key="1">
    <citation type="submission" date="2015-04" db="EMBL/GenBank/DDBJ databases">
        <authorList>
            <person name="Syromyatnikov M.Y."/>
            <person name="Popov V.N."/>
        </authorList>
    </citation>
    <scope>NUCLEOTIDE SEQUENCE [LARGE SCALE GENOMIC DNA]</scope>
    <source>
        <strain evidence="5">WF-38-12</strain>
    </source>
</reference>
<feature type="domain" description="Orc1-like AAA ATPase" evidence="3">
    <location>
        <begin position="348"/>
        <end position="466"/>
    </location>
</feature>
<dbReference type="SUPFAM" id="SSF48452">
    <property type="entry name" value="TPR-like"/>
    <property type="match status" value="1"/>
</dbReference>
<accession>A0A0U1MB15</accession>
<sequence length="1514" mass="169194">MMATKNPRSHDDYTVGWICALPLEMAAAKLMLDAIHPSLPTPSTDQNTYILGNIADHNIVVACLPAGAYGTISAATVAMQLLSSFHSIRFGLLVGVGGGVPSSNADIRLGDVVVSQPEGTSGGVIQYDLGKALSGGGQFQRTGMLNRPPKILLTALATLQAHHLAGDSRVYKFFSNIQVKTSRQAANFARPNQEDCLYQTEYEHGSYSTCADCDPSKLISRSSRGHNEPVIHYGLIASANQVVKDGRRRDQLNREFGVSCVEMEAAGLMNDFPCLVIRGICDYADSHKNKEWQGYAAAVAAAYTKELLLVVPTNQVDNAPMARNALADSVHRFHVSFDLTDVPAIENFLGRDQELERLWHHLRPENSNSRKVAILHGLGGIGKTQLAIRLARDHKDDFTAIFWMSGKSRETLLQALSSVLPKLPGQGQNIKATNNEEIEQHARQVLQWLAIPGNSRWLLIFDNIDQYSPVPGSPGDGYDISEFFPTADHGSILITSRLQRLTELGESFPIQKLEFKNAIRLLLQSSSLAVENTSSEHECDPDTLILATRLDGLPLAIVIAGAFMRETGTSITEYLQYYEESWSDLQSLSQPGRQYQQGNMLQTWMISYREIQKRDPNAAKLLLLLACFDNRDIWYELVKSGSHSHNTPAWFDEIISKPLAFKISIKTLIGFSLIETTQQNGSYTMHPIVQDWCHHITDKEDDVKAIQLNELALVSVGYIVPGNLEQNYWEIQRRLLSHAYYVHYRWNNDQPTSDIGIWGAFHGLGNLFFDQGKLKETEEMYQRALIGREKALGPNHISTLDLVHCLGLLYRNQGKLKEAEETYRRALIGREKALGPNHTSTLDSVHCLGILYQNQGKLKEAEEMYQRALAGYEKALGPDHTSTLQTVNNLGNLYSDQGKLKEAEEMYQRALAGYKKVLGPDHISILHTVNNLGALYRNQGKLKEAEEMCQRALVGKEKALGPNHTSTLNSVHELGILYSDQGKLKEAKEMYQRALAGFEKALGPDHTSTLDSVHCLGNLYRNQGKLKEAEEMYQRALVGFEKALGPDHHKTQRVAKEFKELVKFGAELIEERVLMVKAVSKRTVSIRGPINRVQRVGAQAIVGTFLTVATGVAEAEAHIATAQSRFWRRAVKIWTDIHTLPETNPLRRNTVRIKKFRRFHRSPLYQVADALKDIEMETLETINPFTLAPWEERMQTEIRGTSEAQTEAGGSMQIAVSSSARNEVVGFGGVFQKQPPRYKKPRVKTFSVTLGVRLEQNPYSGELAAMAHALSKLYGLKLYRITLLTSNKAAALTLRNPRQQSGQEHVCQIYKSIKRLRRHGNQITICWTPTSKDNKLLGLAKEQARAATQKDATPYTELPRMKSTTLNIARSQVGTNKALPEKVGKHAKRVDAALPGKHTRQLYDPLSWNEASVLAQLRTGMARLNGYLYRINAAETDQCACGQARETVEHFLFRCRKWTTYRTEMLQCTNTHRGNISFFLGGKSPSDNQNWSPNLEAVRASIRFAIATGRLDVT</sequence>
<dbReference type="PANTHER" id="PTHR46082">
    <property type="entry name" value="ATP/GTP-BINDING PROTEIN-RELATED"/>
    <property type="match status" value="1"/>
</dbReference>
<dbReference type="OMA" id="WISAMDE"/>
<dbReference type="GO" id="GO:0009116">
    <property type="term" value="P:nucleoside metabolic process"/>
    <property type="evidence" value="ECO:0007669"/>
    <property type="project" value="InterPro"/>
</dbReference>
<name>A0A0U1MB15_TALIS</name>
<dbReference type="Gene3D" id="1.25.40.10">
    <property type="entry name" value="Tetratricopeptide repeat domain"/>
    <property type="match status" value="2"/>
</dbReference>
<dbReference type="InterPro" id="IPR019734">
    <property type="entry name" value="TPR_rpt"/>
</dbReference>
<organism evidence="5 6">
    <name type="scientific">Talaromyces islandicus</name>
    <name type="common">Penicillium islandicum</name>
    <dbReference type="NCBI Taxonomy" id="28573"/>
    <lineage>
        <taxon>Eukaryota</taxon>
        <taxon>Fungi</taxon>
        <taxon>Dikarya</taxon>
        <taxon>Ascomycota</taxon>
        <taxon>Pezizomycotina</taxon>
        <taxon>Eurotiomycetes</taxon>
        <taxon>Eurotiomycetidae</taxon>
        <taxon>Eurotiales</taxon>
        <taxon>Trichocomaceae</taxon>
        <taxon>Talaromyces</taxon>
        <taxon>Talaromyces sect. Islandici</taxon>
    </lineage>
</organism>
<evidence type="ECO:0000259" key="3">
    <source>
        <dbReference type="Pfam" id="PF13191"/>
    </source>
</evidence>
<dbReference type="PANTHER" id="PTHR46082:SF6">
    <property type="entry name" value="AAA+ ATPASE DOMAIN-CONTAINING PROTEIN-RELATED"/>
    <property type="match status" value="1"/>
</dbReference>
<dbReference type="InterPro" id="IPR053137">
    <property type="entry name" value="NLR-like"/>
</dbReference>
<feature type="domain" description="Nucleoside phosphorylase" evidence="2">
    <location>
        <begin position="15"/>
        <end position="293"/>
    </location>
</feature>
<dbReference type="Pfam" id="PF25000">
    <property type="entry name" value="DUF7779"/>
    <property type="match status" value="1"/>
</dbReference>
<feature type="repeat" description="TPR" evidence="1">
    <location>
        <begin position="842"/>
        <end position="875"/>
    </location>
</feature>
<dbReference type="SUPFAM" id="SSF53167">
    <property type="entry name" value="Purine and uridine phosphorylases"/>
    <property type="match status" value="1"/>
</dbReference>
<dbReference type="InterPro" id="IPR041664">
    <property type="entry name" value="AAA_16"/>
</dbReference>
<evidence type="ECO:0000313" key="5">
    <source>
        <dbReference type="EMBL" id="CRG92803.1"/>
    </source>
</evidence>
<dbReference type="Gene3D" id="3.40.50.1580">
    <property type="entry name" value="Nucleoside phosphorylase domain"/>
    <property type="match status" value="1"/>
</dbReference>
<dbReference type="InterPro" id="IPR027417">
    <property type="entry name" value="P-loop_NTPase"/>
</dbReference>
<dbReference type="Gene3D" id="3.40.50.300">
    <property type="entry name" value="P-loop containing nucleotide triphosphate hydrolases"/>
    <property type="match status" value="1"/>
</dbReference>
<dbReference type="SUPFAM" id="SSF52540">
    <property type="entry name" value="P-loop containing nucleoside triphosphate hydrolases"/>
    <property type="match status" value="1"/>
</dbReference>
<dbReference type="OrthoDB" id="4226371at2759"/>
<dbReference type="Proteomes" id="UP000054383">
    <property type="component" value="Unassembled WGS sequence"/>
</dbReference>
<dbReference type="InterPro" id="IPR035994">
    <property type="entry name" value="Nucleoside_phosphorylase_sf"/>
</dbReference>